<evidence type="ECO:0000256" key="3">
    <source>
        <dbReference type="ARBA" id="ARBA00023004"/>
    </source>
</evidence>
<reference evidence="6 7" key="1">
    <citation type="submission" date="2021-09" db="EMBL/GenBank/DDBJ databases">
        <title>Lysobacter sp. 13A isolated from the river sediment.</title>
        <authorList>
            <person name="Liu H."/>
            <person name="Li S."/>
            <person name="Mao S."/>
        </authorList>
    </citation>
    <scope>NUCLEOTIDE SEQUENCE [LARGE SCALE GENOMIC DNA]</scope>
    <source>
        <strain evidence="6 7">13A</strain>
    </source>
</reference>
<gene>
    <name evidence="6" type="ORF">K6753_08055</name>
</gene>
<accession>A0ABS7T6H5</accession>
<dbReference type="PROSITE" id="PS51257">
    <property type="entry name" value="PROKAR_LIPOPROTEIN"/>
    <property type="match status" value="1"/>
</dbReference>
<dbReference type="RefSeq" id="WP_223675943.1">
    <property type="nucleotide sequence ID" value="NZ_JAINZW010000003.1"/>
</dbReference>
<evidence type="ECO:0000256" key="1">
    <source>
        <dbReference type="ARBA" id="ARBA00022617"/>
    </source>
</evidence>
<protein>
    <recommendedName>
        <fullName evidence="5">Cytochrome c domain-containing protein</fullName>
    </recommendedName>
</protein>
<evidence type="ECO:0000313" key="6">
    <source>
        <dbReference type="EMBL" id="MBZ4039487.1"/>
    </source>
</evidence>
<keyword evidence="3" id="KW-0408">Iron</keyword>
<feature type="domain" description="Cytochrome c" evidence="5">
    <location>
        <begin position="50"/>
        <end position="149"/>
    </location>
</feature>
<keyword evidence="7" id="KW-1185">Reference proteome</keyword>
<evidence type="ECO:0000313" key="7">
    <source>
        <dbReference type="Proteomes" id="UP001430954"/>
    </source>
</evidence>
<dbReference type="Pfam" id="PF00034">
    <property type="entry name" value="Cytochrom_C"/>
    <property type="match status" value="1"/>
</dbReference>
<dbReference type="Proteomes" id="UP001430954">
    <property type="component" value="Unassembled WGS sequence"/>
</dbReference>
<dbReference type="EMBL" id="JAINZW010000003">
    <property type="protein sequence ID" value="MBZ4039487.1"/>
    <property type="molecule type" value="Genomic_DNA"/>
</dbReference>
<dbReference type="InterPro" id="IPR036909">
    <property type="entry name" value="Cyt_c-like_dom_sf"/>
</dbReference>
<dbReference type="SUPFAM" id="SSF46626">
    <property type="entry name" value="Cytochrome c"/>
    <property type="match status" value="1"/>
</dbReference>
<sequence>MSNRPAPRPLAHLACFALLLLAAGCDRDAPAASTAAASPAAQDTQADLIARGEYLVRVTGCNDCHTPGYAEQQGNVDQALWLTGSPLGYRGPWGTTYATNLRLRLADMDEAQWLAFSGSLRTRPIMPDFALRAMSEDDRRAMFHFIKSLGPGGEPAPAYLPPGQAPQPPYFELVVPTGAPATVGAP</sequence>
<comment type="caution">
    <text evidence="6">The sequence shown here is derived from an EMBL/GenBank/DDBJ whole genome shotgun (WGS) entry which is preliminary data.</text>
</comment>
<dbReference type="Gene3D" id="1.10.760.10">
    <property type="entry name" value="Cytochrome c-like domain"/>
    <property type="match status" value="1"/>
</dbReference>
<organism evidence="6 7">
    <name type="scientific">Novilysobacter selenitireducens</name>
    <dbReference type="NCBI Taxonomy" id="2872639"/>
    <lineage>
        <taxon>Bacteria</taxon>
        <taxon>Pseudomonadati</taxon>
        <taxon>Pseudomonadota</taxon>
        <taxon>Gammaproteobacteria</taxon>
        <taxon>Lysobacterales</taxon>
        <taxon>Lysobacteraceae</taxon>
        <taxon>Novilysobacter</taxon>
    </lineage>
</organism>
<evidence type="ECO:0000259" key="5">
    <source>
        <dbReference type="Pfam" id="PF00034"/>
    </source>
</evidence>
<evidence type="ECO:0000256" key="2">
    <source>
        <dbReference type="ARBA" id="ARBA00022723"/>
    </source>
</evidence>
<evidence type="ECO:0000256" key="4">
    <source>
        <dbReference type="SAM" id="SignalP"/>
    </source>
</evidence>
<name>A0ABS7T6H5_9GAMM</name>
<feature type="chain" id="PRO_5047095276" description="Cytochrome c domain-containing protein" evidence="4">
    <location>
        <begin position="32"/>
        <end position="186"/>
    </location>
</feature>
<feature type="signal peptide" evidence="4">
    <location>
        <begin position="1"/>
        <end position="31"/>
    </location>
</feature>
<keyword evidence="2" id="KW-0479">Metal-binding</keyword>
<keyword evidence="1" id="KW-0349">Heme</keyword>
<keyword evidence="4" id="KW-0732">Signal</keyword>
<dbReference type="InterPro" id="IPR009056">
    <property type="entry name" value="Cyt_c-like_dom"/>
</dbReference>
<proteinExistence type="predicted"/>